<dbReference type="PROSITE" id="PS01085">
    <property type="entry name" value="RIBUL_P_3_EPIMER_1"/>
    <property type="match status" value="1"/>
</dbReference>
<evidence type="ECO:0000256" key="12">
    <source>
        <dbReference type="PIRSR" id="PIRSR001461-1"/>
    </source>
</evidence>
<comment type="caution">
    <text evidence="15">The sequence shown here is derived from an EMBL/GenBank/DDBJ whole genome shotgun (WGS) entry which is preliminary data.</text>
</comment>
<feature type="active site" description="Proton acceptor" evidence="10 12">
    <location>
        <position position="34"/>
    </location>
</feature>
<feature type="binding site" evidence="10">
    <location>
        <begin position="172"/>
        <end position="174"/>
    </location>
    <ligand>
        <name>substrate</name>
    </ligand>
</feature>
<evidence type="ECO:0000256" key="4">
    <source>
        <dbReference type="ARBA" id="ARBA00001947"/>
    </source>
</evidence>
<dbReference type="InterPro" id="IPR000056">
    <property type="entry name" value="Ribul_P_3_epim-like"/>
</dbReference>
<name>N6V3I8_9EURY</name>
<dbReference type="InterPro" id="IPR013785">
    <property type="entry name" value="Aldolase_TIM"/>
</dbReference>
<comment type="cofactor">
    <cofactor evidence="2">
        <name>Mn(2+)</name>
        <dbReference type="ChEBI" id="CHEBI:29035"/>
    </cofactor>
</comment>
<dbReference type="SUPFAM" id="SSF51366">
    <property type="entry name" value="Ribulose-phoshate binding barrel"/>
    <property type="match status" value="1"/>
</dbReference>
<keyword evidence="13" id="KW-0464">Manganese</keyword>
<dbReference type="InterPro" id="IPR011060">
    <property type="entry name" value="RibuloseP-bd_barrel"/>
</dbReference>
<sequence length="228" mass="25802">MIKIGASILSADFRFLKHEIEKVENAGVDFIHVDMMDGHFVPNISMGIGIANYVKKITNLPVDVHLMVENADIFLNEFKDMDFITFHIEAVRFPFRMINKIRELGAKPIVAINPATPLDMIEYILEEVYGVLLMTVEPGFSGQKFIMPMLKKIKRLKNLIEENNLETKILVDGGINRETAYLAVKSGADWLIASSAIFRNPDVNRAVKELRESALKALGERNEINRSL</sequence>
<dbReference type="GO" id="GO:0019323">
    <property type="term" value="P:pentose catabolic process"/>
    <property type="evidence" value="ECO:0007669"/>
    <property type="project" value="UniProtKB-UniRule"/>
</dbReference>
<evidence type="ECO:0000256" key="1">
    <source>
        <dbReference type="ARBA" id="ARBA00001782"/>
    </source>
</evidence>
<dbReference type="GO" id="GO:0005737">
    <property type="term" value="C:cytoplasm"/>
    <property type="evidence" value="ECO:0007669"/>
    <property type="project" value="UniProtKB-ARBA"/>
</dbReference>
<comment type="cofactor">
    <cofactor evidence="3">
        <name>Co(2+)</name>
        <dbReference type="ChEBI" id="CHEBI:48828"/>
    </cofactor>
</comment>
<dbReference type="STRING" id="1069083.GCA_000371805_01128"/>
<protein>
    <recommendedName>
        <fullName evidence="7 10">Ribulose-phosphate 3-epimerase</fullName>
        <ecNumber evidence="7 10">5.1.3.1</ecNumber>
    </recommendedName>
</protein>
<dbReference type="HAMAP" id="MF_02227">
    <property type="entry name" value="RPE"/>
    <property type="match status" value="1"/>
</dbReference>
<comment type="catalytic activity">
    <reaction evidence="1 10 11">
        <text>D-ribulose 5-phosphate = D-xylulose 5-phosphate</text>
        <dbReference type="Rhea" id="RHEA:13677"/>
        <dbReference type="ChEBI" id="CHEBI:57737"/>
        <dbReference type="ChEBI" id="CHEBI:58121"/>
        <dbReference type="EC" id="5.1.3.1"/>
    </reaction>
</comment>
<feature type="active site" description="Proton donor" evidence="10 12">
    <location>
        <position position="172"/>
    </location>
</feature>
<feature type="binding site" evidence="10 13">
    <location>
        <position position="172"/>
    </location>
    <ligand>
        <name>a divalent metal cation</name>
        <dbReference type="ChEBI" id="CHEBI:60240"/>
    </ligand>
</feature>
<organism evidence="15 16">
    <name type="scientific">Methanocaldococcus villosus KIN24-T80</name>
    <dbReference type="NCBI Taxonomy" id="1069083"/>
    <lineage>
        <taxon>Archaea</taxon>
        <taxon>Methanobacteriati</taxon>
        <taxon>Methanobacteriota</taxon>
        <taxon>Methanomada group</taxon>
        <taxon>Methanococci</taxon>
        <taxon>Methanococcales</taxon>
        <taxon>Methanocaldococcaceae</taxon>
        <taxon>Methanocaldococcus</taxon>
    </lineage>
</organism>
<evidence type="ECO:0000313" key="16">
    <source>
        <dbReference type="Proteomes" id="UP000053695"/>
    </source>
</evidence>
<dbReference type="GO" id="GO:0006098">
    <property type="term" value="P:pentose-phosphate shunt"/>
    <property type="evidence" value="ECO:0007669"/>
    <property type="project" value="UniProtKB-UniRule"/>
</dbReference>
<comment type="cofactor">
    <cofactor evidence="5">
        <name>Fe(2+)</name>
        <dbReference type="ChEBI" id="CHEBI:29033"/>
    </cofactor>
</comment>
<keyword evidence="16" id="KW-1185">Reference proteome</keyword>
<keyword evidence="8 10" id="KW-0479">Metal-binding</keyword>
<keyword evidence="13" id="KW-0862">Zinc</keyword>
<evidence type="ECO:0000256" key="13">
    <source>
        <dbReference type="PIRSR" id="PIRSR001461-2"/>
    </source>
</evidence>
<feature type="binding site" evidence="10 14">
    <location>
        <begin position="139"/>
        <end position="142"/>
    </location>
    <ligand>
        <name>substrate</name>
    </ligand>
</feature>
<dbReference type="Gene3D" id="3.20.20.70">
    <property type="entry name" value="Aldolase class I"/>
    <property type="match status" value="1"/>
</dbReference>
<feature type="binding site" evidence="10 13">
    <location>
        <position position="34"/>
    </location>
    <ligand>
        <name>a divalent metal cation</name>
        <dbReference type="ChEBI" id="CHEBI:60240"/>
    </ligand>
</feature>
<proteinExistence type="inferred from homology"/>
<dbReference type="PROSITE" id="PS01086">
    <property type="entry name" value="RIBUL_P_3_EPIMER_2"/>
    <property type="match status" value="1"/>
</dbReference>
<evidence type="ECO:0000256" key="10">
    <source>
        <dbReference type="HAMAP-Rule" id="MF_02227"/>
    </source>
</evidence>
<feature type="binding site" evidence="14">
    <location>
        <position position="174"/>
    </location>
    <ligand>
        <name>substrate</name>
    </ligand>
</feature>
<comment type="cofactor">
    <cofactor evidence="4">
        <name>Zn(2+)</name>
        <dbReference type="ChEBI" id="CHEBI:29105"/>
    </cofactor>
</comment>
<comment type="pathway">
    <text evidence="10">Carbohydrate degradation.</text>
</comment>
<comment type="function">
    <text evidence="10">Catalyzes the reversible epimerization of D-ribulose 5-phosphate to D-xylulose 5-phosphate.</text>
</comment>
<keyword evidence="10 11" id="KW-0119">Carbohydrate metabolism</keyword>
<dbReference type="GO" id="GO:0004750">
    <property type="term" value="F:D-ribulose-phosphate 3-epimerase activity"/>
    <property type="evidence" value="ECO:0007669"/>
    <property type="project" value="UniProtKB-UniRule"/>
</dbReference>
<evidence type="ECO:0000256" key="5">
    <source>
        <dbReference type="ARBA" id="ARBA00001954"/>
    </source>
</evidence>
<keyword evidence="9 10" id="KW-0413">Isomerase</keyword>
<dbReference type="AlphaFoldDB" id="N6V3I8"/>
<feature type="binding site" evidence="10 14">
    <location>
        <position position="7"/>
    </location>
    <ligand>
        <name>substrate</name>
    </ligand>
</feature>
<keyword evidence="13" id="KW-0170">Cobalt</keyword>
<dbReference type="Pfam" id="PF00834">
    <property type="entry name" value="Ribul_P_3_epim"/>
    <property type="match status" value="1"/>
</dbReference>
<evidence type="ECO:0000256" key="2">
    <source>
        <dbReference type="ARBA" id="ARBA00001936"/>
    </source>
</evidence>
<dbReference type="EC" id="5.1.3.1" evidence="7 10"/>
<evidence type="ECO:0000256" key="9">
    <source>
        <dbReference type="ARBA" id="ARBA00023235"/>
    </source>
</evidence>
<dbReference type="CDD" id="cd00429">
    <property type="entry name" value="RPE"/>
    <property type="match status" value="1"/>
</dbReference>
<dbReference type="RefSeq" id="WP_004589729.1">
    <property type="nucleotide sequence ID" value="NZ_APMM01000001.1"/>
</dbReference>
<dbReference type="PATRIC" id="fig|1069083.5.peg.40"/>
<dbReference type="EMBL" id="APMM01000001">
    <property type="protein sequence ID" value="ENN96823.1"/>
    <property type="molecule type" value="Genomic_DNA"/>
</dbReference>
<evidence type="ECO:0000256" key="8">
    <source>
        <dbReference type="ARBA" id="ARBA00022723"/>
    </source>
</evidence>
<dbReference type="PIRSF" id="PIRSF001461">
    <property type="entry name" value="RPE"/>
    <property type="match status" value="1"/>
</dbReference>
<dbReference type="FunFam" id="3.20.20.70:FF:000004">
    <property type="entry name" value="Ribulose-phosphate 3-epimerase"/>
    <property type="match status" value="1"/>
</dbReference>
<comment type="caution">
    <text evidence="10">Lacks conserved residue(s) required for the propagation of feature annotation.</text>
</comment>
<feature type="binding site" evidence="10 14">
    <location>
        <position position="65"/>
    </location>
    <ligand>
        <name>substrate</name>
    </ligand>
</feature>
<dbReference type="PANTHER" id="PTHR11749">
    <property type="entry name" value="RIBULOSE-5-PHOSPHATE-3-EPIMERASE"/>
    <property type="match status" value="1"/>
</dbReference>
<accession>N6V3I8</accession>
<dbReference type="InterPro" id="IPR026019">
    <property type="entry name" value="Ribul_P_3_epim"/>
</dbReference>
<evidence type="ECO:0000256" key="11">
    <source>
        <dbReference type="PIRNR" id="PIRNR001461"/>
    </source>
</evidence>
<dbReference type="NCBIfam" id="TIGR01163">
    <property type="entry name" value="rpe"/>
    <property type="match status" value="1"/>
</dbReference>
<evidence type="ECO:0000313" key="15">
    <source>
        <dbReference type="EMBL" id="ENN96823.1"/>
    </source>
</evidence>
<comment type="similarity">
    <text evidence="6 10 11">Belongs to the ribulose-phosphate 3-epimerase family.</text>
</comment>
<dbReference type="OrthoDB" id="53073at2157"/>
<feature type="binding site" evidence="10 13">
    <location>
        <position position="65"/>
    </location>
    <ligand>
        <name>a divalent metal cation</name>
        <dbReference type="ChEBI" id="CHEBI:60240"/>
    </ligand>
</feature>
<comment type="cofactor">
    <cofactor evidence="10 13">
        <name>a divalent metal cation</name>
        <dbReference type="ChEBI" id="CHEBI:60240"/>
    </cofactor>
    <text evidence="10 13">Binds 1 divalent metal cation per subunit.</text>
</comment>
<evidence type="ECO:0000256" key="3">
    <source>
        <dbReference type="ARBA" id="ARBA00001941"/>
    </source>
</evidence>
<reference evidence="15 16" key="1">
    <citation type="journal article" date="2013" name="Genome Announc.">
        <title>Draft Genome Sequence of a Highly Flagellated, Fast-Swimming Archaeon, Methanocaldococcus villosus Strain KIN24-T80 (DSM 22612).</title>
        <authorList>
            <person name="Thennarasu S."/>
            <person name="Polireddy D."/>
            <person name="Antony A."/>
            <person name="Yada M.R."/>
            <person name="Algarawi S."/>
            <person name="Sivakumar N."/>
        </authorList>
    </citation>
    <scope>NUCLEOTIDE SEQUENCE [LARGE SCALE GENOMIC DNA]</scope>
    <source>
        <strain evidence="15 16">KIN24-T80</strain>
    </source>
</reference>
<dbReference type="NCBIfam" id="NF004076">
    <property type="entry name" value="PRK05581.1-4"/>
    <property type="match status" value="1"/>
</dbReference>
<evidence type="ECO:0000256" key="6">
    <source>
        <dbReference type="ARBA" id="ARBA00009541"/>
    </source>
</evidence>
<gene>
    <name evidence="10" type="primary">rpe</name>
    <name evidence="15" type="ORF">J422_00200</name>
</gene>
<dbReference type="GO" id="GO:0046872">
    <property type="term" value="F:metal ion binding"/>
    <property type="evidence" value="ECO:0007669"/>
    <property type="project" value="UniProtKB-UniRule"/>
</dbReference>
<evidence type="ECO:0000256" key="14">
    <source>
        <dbReference type="PIRSR" id="PIRSR001461-3"/>
    </source>
</evidence>
<feature type="binding site" evidence="10 13">
    <location>
        <position position="32"/>
    </location>
    <ligand>
        <name>a divalent metal cation</name>
        <dbReference type="ChEBI" id="CHEBI:60240"/>
    </ligand>
</feature>
<dbReference type="Proteomes" id="UP000053695">
    <property type="component" value="Unassembled WGS sequence"/>
</dbReference>
<evidence type="ECO:0000256" key="7">
    <source>
        <dbReference type="ARBA" id="ARBA00013188"/>
    </source>
</evidence>